<accession>A0A3M7R9K6</accession>
<dbReference type="SMART" id="SM00248">
    <property type="entry name" value="ANK"/>
    <property type="match status" value="3"/>
</dbReference>
<proteinExistence type="predicted"/>
<dbReference type="AlphaFoldDB" id="A0A3M7R9K6"/>
<keyword evidence="2" id="KW-0040">ANK repeat</keyword>
<dbReference type="PANTHER" id="PTHR24119">
    <property type="entry name" value="ACYL-COA-BINDING DOMAIN-CONTAINING PROTEIN 6"/>
    <property type="match status" value="1"/>
</dbReference>
<feature type="repeat" description="ANK" evidence="2">
    <location>
        <begin position="70"/>
        <end position="102"/>
    </location>
</feature>
<dbReference type="InterPro" id="IPR036770">
    <property type="entry name" value="Ankyrin_rpt-contain_sf"/>
</dbReference>
<dbReference type="PANTHER" id="PTHR24119:SF0">
    <property type="entry name" value="ACYL-COA-BINDING DOMAIN-CONTAINING PROTEIN 6"/>
    <property type="match status" value="1"/>
</dbReference>
<dbReference type="PROSITE" id="PS50088">
    <property type="entry name" value="ANK_REPEAT"/>
    <property type="match status" value="2"/>
</dbReference>
<reference evidence="3 4" key="1">
    <citation type="journal article" date="2018" name="Sci. Rep.">
        <title>Genomic signatures of local adaptation to the degree of environmental predictability in rotifers.</title>
        <authorList>
            <person name="Franch-Gras L."/>
            <person name="Hahn C."/>
            <person name="Garcia-Roger E.M."/>
            <person name="Carmona M.J."/>
            <person name="Serra M."/>
            <person name="Gomez A."/>
        </authorList>
    </citation>
    <scope>NUCLEOTIDE SEQUENCE [LARGE SCALE GENOMIC DNA]</scope>
    <source>
        <strain evidence="3">HYR1</strain>
    </source>
</reference>
<feature type="repeat" description="ANK" evidence="2">
    <location>
        <begin position="37"/>
        <end position="69"/>
    </location>
</feature>
<dbReference type="PROSITE" id="PS50297">
    <property type="entry name" value="ANK_REP_REGION"/>
    <property type="match status" value="1"/>
</dbReference>
<dbReference type="PRINTS" id="PR01415">
    <property type="entry name" value="ANKYRIN"/>
</dbReference>
<keyword evidence="4" id="KW-1185">Reference proteome</keyword>
<dbReference type="InterPro" id="IPR002110">
    <property type="entry name" value="Ankyrin_rpt"/>
</dbReference>
<dbReference type="SUPFAM" id="SSF48403">
    <property type="entry name" value="Ankyrin repeat"/>
    <property type="match status" value="1"/>
</dbReference>
<dbReference type="Pfam" id="PF12796">
    <property type="entry name" value="Ank_2"/>
    <property type="match status" value="1"/>
</dbReference>
<dbReference type="Proteomes" id="UP000276133">
    <property type="component" value="Unassembled WGS sequence"/>
</dbReference>
<keyword evidence="1" id="KW-0446">Lipid-binding</keyword>
<evidence type="ECO:0000313" key="3">
    <source>
        <dbReference type="EMBL" id="RNA20216.1"/>
    </source>
</evidence>
<comment type="caution">
    <text evidence="3">The sequence shown here is derived from an EMBL/GenBank/DDBJ whole genome shotgun (WGS) entry which is preliminary data.</text>
</comment>
<dbReference type="GO" id="GO:0000062">
    <property type="term" value="F:fatty-acyl-CoA binding"/>
    <property type="evidence" value="ECO:0007669"/>
    <property type="project" value="TreeGrafter"/>
</dbReference>
<evidence type="ECO:0000256" key="1">
    <source>
        <dbReference type="ARBA" id="ARBA00023121"/>
    </source>
</evidence>
<dbReference type="STRING" id="10195.A0A3M7R9K6"/>
<dbReference type="EMBL" id="REGN01003897">
    <property type="protein sequence ID" value="RNA20216.1"/>
    <property type="molecule type" value="Genomic_DNA"/>
</dbReference>
<name>A0A3M7R9K6_BRAPC</name>
<sequence>MIDYNSEAFIWSIKNGDLETISKYIDSNPKVINILIKGRTFLHYACDYGQKEIIEYLLNRGANINVQDKYNISPLLAAIWENHVSCVKLLLNKGANRSVKAPDGRSLIESTDNDEIKRLLKF</sequence>
<dbReference type="OrthoDB" id="426293at2759"/>
<dbReference type="Gene3D" id="1.25.40.20">
    <property type="entry name" value="Ankyrin repeat-containing domain"/>
    <property type="match status" value="1"/>
</dbReference>
<gene>
    <name evidence="3" type="ORF">BpHYR1_019542</name>
</gene>
<protein>
    <submittedName>
        <fullName evidence="3">Myotrophin</fullName>
    </submittedName>
</protein>
<organism evidence="3 4">
    <name type="scientific">Brachionus plicatilis</name>
    <name type="common">Marine rotifer</name>
    <name type="synonym">Brachionus muelleri</name>
    <dbReference type="NCBI Taxonomy" id="10195"/>
    <lineage>
        <taxon>Eukaryota</taxon>
        <taxon>Metazoa</taxon>
        <taxon>Spiralia</taxon>
        <taxon>Gnathifera</taxon>
        <taxon>Rotifera</taxon>
        <taxon>Eurotatoria</taxon>
        <taxon>Monogononta</taxon>
        <taxon>Pseudotrocha</taxon>
        <taxon>Ploima</taxon>
        <taxon>Brachionidae</taxon>
        <taxon>Brachionus</taxon>
    </lineage>
</organism>
<evidence type="ECO:0000256" key="2">
    <source>
        <dbReference type="PROSITE-ProRule" id="PRU00023"/>
    </source>
</evidence>
<evidence type="ECO:0000313" key="4">
    <source>
        <dbReference type="Proteomes" id="UP000276133"/>
    </source>
</evidence>